<dbReference type="PANTHER" id="PTHR42721">
    <property type="entry name" value="SUGAR HYDROLASE-RELATED"/>
    <property type="match status" value="1"/>
</dbReference>
<keyword evidence="9" id="KW-1185">Reference proteome</keyword>
<evidence type="ECO:0000256" key="2">
    <source>
        <dbReference type="ARBA" id="ARBA00022801"/>
    </source>
</evidence>
<dbReference type="SMART" id="SM01217">
    <property type="entry name" value="Fn3_like"/>
    <property type="match status" value="1"/>
</dbReference>
<dbReference type="GO" id="GO:0046556">
    <property type="term" value="F:alpha-L-arabinofuranosidase activity"/>
    <property type="evidence" value="ECO:0007669"/>
    <property type="project" value="TreeGrafter"/>
</dbReference>
<dbReference type="Pfam" id="PF01915">
    <property type="entry name" value="Glyco_hydro_3_C"/>
    <property type="match status" value="1"/>
</dbReference>
<dbReference type="PANTHER" id="PTHR42721:SF3">
    <property type="entry name" value="BETA-D-XYLOSIDASE 5-RELATED"/>
    <property type="match status" value="1"/>
</dbReference>
<dbReference type="EMBL" id="JAPZBO010000005">
    <property type="protein sequence ID" value="KAJ5314880.1"/>
    <property type="molecule type" value="Genomic_DNA"/>
</dbReference>
<reference evidence="8" key="1">
    <citation type="submission" date="2022-12" db="EMBL/GenBank/DDBJ databases">
        <authorList>
            <person name="Petersen C."/>
        </authorList>
    </citation>
    <scope>NUCLEOTIDE SEQUENCE</scope>
    <source>
        <strain evidence="8">IBT 21472</strain>
    </source>
</reference>
<keyword evidence="5" id="KW-0326">Glycosidase</keyword>
<keyword evidence="4" id="KW-0119">Carbohydrate metabolism</keyword>
<evidence type="ECO:0000313" key="8">
    <source>
        <dbReference type="EMBL" id="KAJ5314880.1"/>
    </source>
</evidence>
<dbReference type="GO" id="GO:0031222">
    <property type="term" value="P:arabinan catabolic process"/>
    <property type="evidence" value="ECO:0007669"/>
    <property type="project" value="TreeGrafter"/>
</dbReference>
<dbReference type="GO" id="GO:0045493">
    <property type="term" value="P:xylan catabolic process"/>
    <property type="evidence" value="ECO:0007669"/>
    <property type="project" value="InterPro"/>
</dbReference>
<comment type="caution">
    <text evidence="8">The sequence shown here is derived from an EMBL/GenBank/DDBJ whole genome shotgun (WGS) entry which is preliminary data.</text>
</comment>
<dbReference type="InterPro" id="IPR026891">
    <property type="entry name" value="Fn3-like"/>
</dbReference>
<keyword evidence="3" id="KW-0325">Glycoprotein</keyword>
<dbReference type="AlphaFoldDB" id="A0A9W9PV24"/>
<evidence type="ECO:0000256" key="4">
    <source>
        <dbReference type="ARBA" id="ARBA00023277"/>
    </source>
</evidence>
<dbReference type="InterPro" id="IPR013783">
    <property type="entry name" value="Ig-like_fold"/>
</dbReference>
<dbReference type="GO" id="GO:0009044">
    <property type="term" value="F:xylan 1,4-beta-xylosidase activity"/>
    <property type="evidence" value="ECO:0007669"/>
    <property type="project" value="InterPro"/>
</dbReference>
<dbReference type="InterPro" id="IPR002772">
    <property type="entry name" value="Glyco_hydro_3_C"/>
</dbReference>
<dbReference type="InterPro" id="IPR036962">
    <property type="entry name" value="Glyco_hydro_3_N_sf"/>
</dbReference>
<evidence type="ECO:0000256" key="3">
    <source>
        <dbReference type="ARBA" id="ARBA00023180"/>
    </source>
</evidence>
<evidence type="ECO:0000313" key="9">
    <source>
        <dbReference type="Proteomes" id="UP001147746"/>
    </source>
</evidence>
<dbReference type="Gene3D" id="3.20.20.300">
    <property type="entry name" value="Glycoside hydrolase, family 3, N-terminal domain"/>
    <property type="match status" value="3"/>
</dbReference>
<protein>
    <submittedName>
        <fullName evidence="8">Beta-xylosidase</fullName>
    </submittedName>
</protein>
<feature type="domain" description="Fibronectin type III-like" evidence="7">
    <location>
        <begin position="530"/>
        <end position="601"/>
    </location>
</feature>
<dbReference type="Gene3D" id="3.40.50.1700">
    <property type="entry name" value="Glycoside hydrolase family 3 C-terminal domain"/>
    <property type="match status" value="2"/>
</dbReference>
<name>A0A9W9PV24_9EURO</name>
<dbReference type="InterPro" id="IPR036881">
    <property type="entry name" value="Glyco_hydro_3_C_sf"/>
</dbReference>
<organism evidence="8 9">
    <name type="scientific">Penicillium atrosanguineum</name>
    <dbReference type="NCBI Taxonomy" id="1132637"/>
    <lineage>
        <taxon>Eukaryota</taxon>
        <taxon>Fungi</taxon>
        <taxon>Dikarya</taxon>
        <taxon>Ascomycota</taxon>
        <taxon>Pezizomycotina</taxon>
        <taxon>Eurotiomycetes</taxon>
        <taxon>Eurotiomycetidae</taxon>
        <taxon>Eurotiales</taxon>
        <taxon>Aspergillaceae</taxon>
        <taxon>Penicillium</taxon>
    </lineage>
</organism>
<evidence type="ECO:0000259" key="7">
    <source>
        <dbReference type="SMART" id="SM01217"/>
    </source>
</evidence>
<comment type="similarity">
    <text evidence="1">Belongs to the glycosyl hydrolase 3 family.</text>
</comment>
<dbReference type="InterPro" id="IPR017853">
    <property type="entry name" value="GH"/>
</dbReference>
<proteinExistence type="inferred from homology"/>
<evidence type="ECO:0000256" key="1">
    <source>
        <dbReference type="ARBA" id="ARBA00005336"/>
    </source>
</evidence>
<dbReference type="Proteomes" id="UP001147746">
    <property type="component" value="Unassembled WGS sequence"/>
</dbReference>
<keyword evidence="2" id="KW-0378">Hydrolase</keyword>
<accession>A0A9W9PV24</accession>
<evidence type="ECO:0000256" key="6">
    <source>
        <dbReference type="ARBA" id="ARBA00023326"/>
    </source>
</evidence>
<evidence type="ECO:0000256" key="5">
    <source>
        <dbReference type="ARBA" id="ARBA00023295"/>
    </source>
</evidence>
<dbReference type="SUPFAM" id="SSF51445">
    <property type="entry name" value="(Trans)glycosidases"/>
    <property type="match status" value="1"/>
</dbReference>
<keyword evidence="6" id="KW-0624">Polysaccharide degradation</keyword>
<reference evidence="8" key="2">
    <citation type="journal article" date="2023" name="IMA Fungus">
        <title>Comparative genomic study of the Penicillium genus elucidates a diverse pangenome and 15 lateral gene transfer events.</title>
        <authorList>
            <person name="Petersen C."/>
            <person name="Sorensen T."/>
            <person name="Nielsen M.R."/>
            <person name="Sondergaard T.E."/>
            <person name="Sorensen J.L."/>
            <person name="Fitzpatrick D.A."/>
            <person name="Frisvad J.C."/>
            <person name="Nielsen K.L."/>
        </authorList>
    </citation>
    <scope>NUCLEOTIDE SEQUENCE</scope>
    <source>
        <strain evidence="8">IBT 21472</strain>
    </source>
</reference>
<dbReference type="Gene3D" id="2.60.40.10">
    <property type="entry name" value="Immunoglobulins"/>
    <property type="match status" value="1"/>
</dbReference>
<sequence length="635" mass="68248">MTLGEKINNTQYDSPGVSRLGLPMYNWWSEGLHGVAGSPGVHFAENGPFSYATSFPSPIVLGSMFDDDLVKQIATMISTEGRAFGNTGHSGFDFWTPNINPFKDPRWVVLIDGLQNGIGPAQPRIVATCKHSAAYDLEDWGNVTRHTFDAIVSTQDLSEYYLPSFRSCTRDARVDAVTSNCGAIDDIYLSHNYTSTGAEVAAVALNAGTDFDCGSDFPDYLGSSLAHRLTTTKALNKAMIRRYSSLIKLGYFDPGKDQLYGSLGWSDVGTPAAQELAQRAAVEGIVLLKNNNTLPLAPNKTGATDAGYKVNFALGTEINTTTTTGFDPAVSVAKQADIVIYAGGIDDTIEAEGHDRMSIDWPGNQFDLIQRLAQVGKPLVVVQFGGGQLDGSTLLSNDHVGALLWAGYPGQAGGAAVSDILTGNEAPAGRLPVTQYPAEYVNDVAMTDMSLRPSSDNPGRTYQWYKDAVLSFGYGLHYTSFHVAWTEGSLGPYSTSRLAMHASNIAPVVTALFGTFTLTITNSGKVTSDYVALMFLTTDNTGPTPYPSLNLVGYQRVKKIKPRETHKVDIVVTLGSVARTAENGDLVLYPGTYMLQVDVGCKYPTASFSIVGGQKVLDLFPSPPNQIIAVRDLLD</sequence>
<dbReference type="InterPro" id="IPR044993">
    <property type="entry name" value="BXL"/>
</dbReference>
<gene>
    <name evidence="8" type="ORF">N7476_005187</name>
</gene>
<dbReference type="SUPFAM" id="SSF52279">
    <property type="entry name" value="Beta-D-glucan exohydrolase, C-terminal domain"/>
    <property type="match status" value="1"/>
</dbReference>